<reference evidence="2" key="1">
    <citation type="journal article" date="2022" name="Mol. Ecol. Resour.">
        <title>The genomes of chicory, endive, great burdock and yacon provide insights into Asteraceae palaeo-polyploidization history and plant inulin production.</title>
        <authorList>
            <person name="Fan W."/>
            <person name="Wang S."/>
            <person name="Wang H."/>
            <person name="Wang A."/>
            <person name="Jiang F."/>
            <person name="Liu H."/>
            <person name="Zhao H."/>
            <person name="Xu D."/>
            <person name="Zhang Y."/>
        </authorList>
    </citation>
    <scope>NUCLEOTIDE SEQUENCE [LARGE SCALE GENOMIC DNA]</scope>
    <source>
        <strain evidence="2">cv. Punajuju</strain>
    </source>
</reference>
<protein>
    <submittedName>
        <fullName evidence="1">Uncharacterized protein</fullName>
    </submittedName>
</protein>
<proteinExistence type="predicted"/>
<dbReference type="EMBL" id="CM042013">
    <property type="protein sequence ID" value="KAI3740048.1"/>
    <property type="molecule type" value="Genomic_DNA"/>
</dbReference>
<sequence length="214" mass="24926">MNPDIQERRELTERWETNIEVSKVKSINIEEEEVRETKDILNCKLVGEVKCYSNLALVSNLCAAEGLKENMVKYIGGFWILFDIKSEEEEEKIQNSPEIKACFKSLRRWGEEFHVQDRISWLKVEDTCNDLRQDWSYGVICIKTEIMDQINETVTMNIGKNSFKVRVSEIHGDVEGFGIKSSNSRDKFEEEEIDCREGRNQRGKGKKGDVIKHQ</sequence>
<reference evidence="1 2" key="2">
    <citation type="journal article" date="2022" name="Mol. Ecol. Resour.">
        <title>The genomes of chicory, endive, great burdock and yacon provide insights into Asteraceae paleo-polyploidization history and plant inulin production.</title>
        <authorList>
            <person name="Fan W."/>
            <person name="Wang S."/>
            <person name="Wang H."/>
            <person name="Wang A."/>
            <person name="Jiang F."/>
            <person name="Liu H."/>
            <person name="Zhao H."/>
            <person name="Xu D."/>
            <person name="Zhang Y."/>
        </authorList>
    </citation>
    <scope>NUCLEOTIDE SEQUENCE [LARGE SCALE GENOMIC DNA]</scope>
    <source>
        <strain evidence="2">cv. Punajuju</strain>
        <tissue evidence="1">Leaves</tissue>
    </source>
</reference>
<organism evidence="1 2">
    <name type="scientific">Cichorium intybus</name>
    <name type="common">Chicory</name>
    <dbReference type="NCBI Taxonomy" id="13427"/>
    <lineage>
        <taxon>Eukaryota</taxon>
        <taxon>Viridiplantae</taxon>
        <taxon>Streptophyta</taxon>
        <taxon>Embryophyta</taxon>
        <taxon>Tracheophyta</taxon>
        <taxon>Spermatophyta</taxon>
        <taxon>Magnoliopsida</taxon>
        <taxon>eudicotyledons</taxon>
        <taxon>Gunneridae</taxon>
        <taxon>Pentapetalae</taxon>
        <taxon>asterids</taxon>
        <taxon>campanulids</taxon>
        <taxon>Asterales</taxon>
        <taxon>Asteraceae</taxon>
        <taxon>Cichorioideae</taxon>
        <taxon>Cichorieae</taxon>
        <taxon>Cichoriinae</taxon>
        <taxon>Cichorium</taxon>
    </lineage>
</organism>
<dbReference type="Proteomes" id="UP001055811">
    <property type="component" value="Linkage Group LG05"/>
</dbReference>
<keyword evidence="2" id="KW-1185">Reference proteome</keyword>
<comment type="caution">
    <text evidence="1">The sequence shown here is derived from an EMBL/GenBank/DDBJ whole genome shotgun (WGS) entry which is preliminary data.</text>
</comment>
<name>A0ACB9D0A7_CICIN</name>
<evidence type="ECO:0000313" key="2">
    <source>
        <dbReference type="Proteomes" id="UP001055811"/>
    </source>
</evidence>
<accession>A0ACB9D0A7</accession>
<gene>
    <name evidence="1" type="ORF">L2E82_30465</name>
</gene>
<evidence type="ECO:0000313" key="1">
    <source>
        <dbReference type="EMBL" id="KAI3740048.1"/>
    </source>
</evidence>